<dbReference type="EMBL" id="JAAAUQ010000584">
    <property type="protein sequence ID" value="KAF9149023.1"/>
    <property type="molecule type" value="Genomic_DNA"/>
</dbReference>
<evidence type="ECO:0000313" key="2">
    <source>
        <dbReference type="Proteomes" id="UP000748756"/>
    </source>
</evidence>
<organism evidence="1 2">
    <name type="scientific">Linnemannia schmuckeri</name>
    <dbReference type="NCBI Taxonomy" id="64567"/>
    <lineage>
        <taxon>Eukaryota</taxon>
        <taxon>Fungi</taxon>
        <taxon>Fungi incertae sedis</taxon>
        <taxon>Mucoromycota</taxon>
        <taxon>Mortierellomycotina</taxon>
        <taxon>Mortierellomycetes</taxon>
        <taxon>Mortierellales</taxon>
        <taxon>Mortierellaceae</taxon>
        <taxon>Linnemannia</taxon>
    </lineage>
</organism>
<dbReference type="OrthoDB" id="2444243at2759"/>
<evidence type="ECO:0008006" key="3">
    <source>
        <dbReference type="Google" id="ProtNLM"/>
    </source>
</evidence>
<keyword evidence="2" id="KW-1185">Reference proteome</keyword>
<name>A0A9P5RYJ5_9FUNG</name>
<sequence>MESTASTRLFNIPELVSIVASYLDKKDITTLMQTNRHMQQLITSVFYRDLSTHYGDLRAGGVNLWESPEGLRALARNIRHARTWRSGLFFFVYYLRATAGFYDSNIDNTSDSAISKFFSQNVPWQSEADVSFIPQPSETWDDQPTDTLHT</sequence>
<gene>
    <name evidence="1" type="ORF">BG015_009211</name>
</gene>
<proteinExistence type="predicted"/>
<evidence type="ECO:0000313" key="1">
    <source>
        <dbReference type="EMBL" id="KAF9149023.1"/>
    </source>
</evidence>
<dbReference type="Proteomes" id="UP000748756">
    <property type="component" value="Unassembled WGS sequence"/>
</dbReference>
<protein>
    <recommendedName>
        <fullName evidence="3">F-box domain-containing protein</fullName>
    </recommendedName>
</protein>
<dbReference type="AlphaFoldDB" id="A0A9P5RYJ5"/>
<comment type="caution">
    <text evidence="1">The sequence shown here is derived from an EMBL/GenBank/DDBJ whole genome shotgun (WGS) entry which is preliminary data.</text>
</comment>
<reference evidence="1" key="1">
    <citation type="journal article" date="2020" name="Fungal Divers.">
        <title>Resolving the Mortierellaceae phylogeny through synthesis of multi-gene phylogenetics and phylogenomics.</title>
        <authorList>
            <person name="Vandepol N."/>
            <person name="Liber J."/>
            <person name="Desiro A."/>
            <person name="Na H."/>
            <person name="Kennedy M."/>
            <person name="Barry K."/>
            <person name="Grigoriev I.V."/>
            <person name="Miller A.N."/>
            <person name="O'Donnell K."/>
            <person name="Stajich J.E."/>
            <person name="Bonito G."/>
        </authorList>
    </citation>
    <scope>NUCLEOTIDE SEQUENCE</scope>
    <source>
        <strain evidence="1">NRRL 6426</strain>
    </source>
</reference>
<accession>A0A9P5RYJ5</accession>